<dbReference type="SUPFAM" id="SSF117991">
    <property type="entry name" value="YbeD/HP0495-like"/>
    <property type="match status" value="1"/>
</dbReference>
<dbReference type="Pfam" id="PF04359">
    <property type="entry name" value="DUF493"/>
    <property type="match status" value="1"/>
</dbReference>
<dbReference type="Gene3D" id="3.30.70.260">
    <property type="match status" value="1"/>
</dbReference>
<feature type="chain" id="PRO_5044810463" evidence="2">
    <location>
        <begin position="27"/>
        <end position="309"/>
    </location>
</feature>
<evidence type="ECO:0000256" key="2">
    <source>
        <dbReference type="SAM" id="SignalP"/>
    </source>
</evidence>
<dbReference type="EMBL" id="JALLPB020000214">
    <property type="protein sequence ID" value="KAL3812144.1"/>
    <property type="molecule type" value="Genomic_DNA"/>
</dbReference>
<protein>
    <submittedName>
        <fullName evidence="3">Uncharacterized protein</fullName>
    </submittedName>
</protein>
<evidence type="ECO:0000313" key="3">
    <source>
        <dbReference type="EMBL" id="KAL3812144.1"/>
    </source>
</evidence>
<keyword evidence="4" id="KW-1185">Reference proteome</keyword>
<feature type="region of interest" description="Disordered" evidence="1">
    <location>
        <begin position="46"/>
        <end position="136"/>
    </location>
</feature>
<dbReference type="Proteomes" id="UP001530377">
    <property type="component" value="Unassembled WGS sequence"/>
</dbReference>
<proteinExistence type="predicted"/>
<dbReference type="AlphaFoldDB" id="A0ABD3RHB4"/>
<dbReference type="InterPro" id="IPR027471">
    <property type="entry name" value="YbeD-like_sf"/>
</dbReference>
<reference evidence="3 4" key="1">
    <citation type="submission" date="2024-10" db="EMBL/GenBank/DDBJ databases">
        <title>Updated reference genomes for cyclostephanoid diatoms.</title>
        <authorList>
            <person name="Roberts W.R."/>
            <person name="Alverson A.J."/>
        </authorList>
    </citation>
    <scope>NUCLEOTIDE SEQUENCE [LARGE SCALE GENOMIC DNA]</scope>
    <source>
        <strain evidence="3 4">AJA228-03</strain>
    </source>
</reference>
<evidence type="ECO:0000256" key="1">
    <source>
        <dbReference type="SAM" id="MobiDB-lite"/>
    </source>
</evidence>
<feature type="compositionally biased region" description="Pro residues" evidence="1">
    <location>
        <begin position="92"/>
        <end position="101"/>
    </location>
</feature>
<evidence type="ECO:0000313" key="4">
    <source>
        <dbReference type="Proteomes" id="UP001530377"/>
    </source>
</evidence>
<feature type="signal peptide" evidence="2">
    <location>
        <begin position="1"/>
        <end position="26"/>
    </location>
</feature>
<keyword evidence="2" id="KW-0732">Signal</keyword>
<comment type="caution">
    <text evidence="3">The sequence shown here is derived from an EMBL/GenBank/DDBJ whole genome shotgun (WGS) entry which is preliminary data.</text>
</comment>
<gene>
    <name evidence="3" type="ORF">ACHAXA_001851</name>
</gene>
<name>A0ABD3RHB4_9STRA</name>
<accession>A0ABD3RHB4</accession>
<dbReference type="InterPro" id="IPR007454">
    <property type="entry name" value="UPF0250_YbeD-like"/>
</dbReference>
<sequence length="309" mass="32504">MGISPTSTSSILLSILVAKHVNAAMARSSIDGAAFVVASYHRVGMSGRFPPPSPSRSSSPASRDDTSDGDDDADGGGGLPLASGSFFHEVPTTPPTTPPPSLNDVSVDIGPSYSSSSVLGGGGNDDRDDGGGGGGMEIFERIVRSTRISAGSSGGGMGFARTTSTTDHAARSVIQTTADGVGGGRGSFVGIGRPLNDVRNPEYDEYGYTLYADETTGEKRRVFEALVSYPSIFEMKIVGRDDVDETRFASDMVDIVAHCCGVDPCDVRHTTRKNGKWTSVTVHAPVGDADMLYALYERVDMDPRVKFKF</sequence>
<organism evidence="3 4">
    <name type="scientific">Cyclostephanos tholiformis</name>
    <dbReference type="NCBI Taxonomy" id="382380"/>
    <lineage>
        <taxon>Eukaryota</taxon>
        <taxon>Sar</taxon>
        <taxon>Stramenopiles</taxon>
        <taxon>Ochrophyta</taxon>
        <taxon>Bacillariophyta</taxon>
        <taxon>Coscinodiscophyceae</taxon>
        <taxon>Thalassiosirophycidae</taxon>
        <taxon>Stephanodiscales</taxon>
        <taxon>Stephanodiscaceae</taxon>
        <taxon>Cyclostephanos</taxon>
    </lineage>
</organism>